<feature type="transmembrane region" description="Helical" evidence="2">
    <location>
        <begin position="613"/>
        <end position="631"/>
    </location>
</feature>
<dbReference type="Gene3D" id="3.10.620.30">
    <property type="match status" value="1"/>
</dbReference>
<dbReference type="SMART" id="SM00460">
    <property type="entry name" value="TGc"/>
    <property type="match status" value="1"/>
</dbReference>
<dbReference type="InterPro" id="IPR021878">
    <property type="entry name" value="TgpA_N"/>
</dbReference>
<feature type="domain" description="Transglutaminase-like" evidence="3">
    <location>
        <begin position="466"/>
        <end position="537"/>
    </location>
</feature>
<dbReference type="Proteomes" id="UP000001880">
    <property type="component" value="Chromosome"/>
</dbReference>
<reference evidence="4 5" key="1">
    <citation type="journal article" date="2010" name="Stand. Genomic Sci.">
        <title>Complete genome sequence of Haliangium ochraceum type strain (SMP-2).</title>
        <authorList>
            <consortium name="US DOE Joint Genome Institute (JGI-PGF)"/>
            <person name="Ivanova N."/>
            <person name="Daum C."/>
            <person name="Lang E."/>
            <person name="Abt B."/>
            <person name="Kopitz M."/>
            <person name="Saunders E."/>
            <person name="Lapidus A."/>
            <person name="Lucas S."/>
            <person name="Glavina Del Rio T."/>
            <person name="Nolan M."/>
            <person name="Tice H."/>
            <person name="Copeland A."/>
            <person name="Cheng J.F."/>
            <person name="Chen F."/>
            <person name="Bruce D."/>
            <person name="Goodwin L."/>
            <person name="Pitluck S."/>
            <person name="Mavromatis K."/>
            <person name="Pati A."/>
            <person name="Mikhailova N."/>
            <person name="Chen A."/>
            <person name="Palaniappan K."/>
            <person name="Land M."/>
            <person name="Hauser L."/>
            <person name="Chang Y.J."/>
            <person name="Jeffries C.D."/>
            <person name="Detter J.C."/>
            <person name="Brettin T."/>
            <person name="Rohde M."/>
            <person name="Goker M."/>
            <person name="Bristow J."/>
            <person name="Markowitz V."/>
            <person name="Eisen J.A."/>
            <person name="Hugenholtz P."/>
            <person name="Kyrpides N.C."/>
            <person name="Klenk H.P."/>
        </authorList>
    </citation>
    <scope>NUCLEOTIDE SEQUENCE [LARGE SCALE GENOMIC DNA]</scope>
    <source>
        <strain evidence="5">DSM 14365 / CIP 107738 / JCM 11303 / AJ 13395 / SMP-2</strain>
    </source>
</reference>
<dbReference type="eggNOG" id="COG1305">
    <property type="taxonomic scope" value="Bacteria"/>
</dbReference>
<dbReference type="Pfam" id="PF13559">
    <property type="entry name" value="DUF4129"/>
    <property type="match status" value="1"/>
</dbReference>
<dbReference type="PANTHER" id="PTHR42736:SF1">
    <property type="entry name" value="PROTEIN-GLUTAMINE GAMMA-GLUTAMYLTRANSFERASE"/>
    <property type="match status" value="1"/>
</dbReference>
<dbReference type="InterPro" id="IPR025403">
    <property type="entry name" value="TgpA-like_C"/>
</dbReference>
<dbReference type="HOGENOM" id="CLU_012397_2_0_7"/>
<organism evidence="4 5">
    <name type="scientific">Haliangium ochraceum (strain DSM 14365 / JCM 11303 / SMP-2)</name>
    <dbReference type="NCBI Taxonomy" id="502025"/>
    <lineage>
        <taxon>Bacteria</taxon>
        <taxon>Pseudomonadati</taxon>
        <taxon>Myxococcota</taxon>
        <taxon>Polyangia</taxon>
        <taxon>Haliangiales</taxon>
        <taxon>Kofleriaceae</taxon>
        <taxon>Haliangium</taxon>
    </lineage>
</organism>
<evidence type="ECO:0000313" key="5">
    <source>
        <dbReference type="Proteomes" id="UP000001880"/>
    </source>
</evidence>
<dbReference type="Pfam" id="PF11992">
    <property type="entry name" value="TgpA_N"/>
    <property type="match status" value="1"/>
</dbReference>
<dbReference type="RefSeq" id="WP_012831644.1">
    <property type="nucleotide sequence ID" value="NC_013440.1"/>
</dbReference>
<dbReference type="SUPFAM" id="SSF54001">
    <property type="entry name" value="Cysteine proteinases"/>
    <property type="match status" value="1"/>
</dbReference>
<feature type="transmembrane region" description="Helical" evidence="2">
    <location>
        <begin position="186"/>
        <end position="208"/>
    </location>
</feature>
<keyword evidence="2" id="KW-0472">Membrane</keyword>
<feature type="transmembrane region" description="Helical" evidence="2">
    <location>
        <begin position="106"/>
        <end position="123"/>
    </location>
</feature>
<evidence type="ECO:0000256" key="2">
    <source>
        <dbReference type="SAM" id="Phobius"/>
    </source>
</evidence>
<proteinExistence type="predicted"/>
<dbReference type="EMBL" id="CP001804">
    <property type="protein sequence ID" value="ACY19052.1"/>
    <property type="molecule type" value="Genomic_DNA"/>
</dbReference>
<keyword evidence="2" id="KW-0812">Transmembrane</keyword>
<feature type="region of interest" description="Disordered" evidence="1">
    <location>
        <begin position="659"/>
        <end position="683"/>
    </location>
</feature>
<name>D0LRR0_HALO1</name>
<keyword evidence="2" id="KW-1133">Transmembrane helix</keyword>
<feature type="transmembrane region" description="Helical" evidence="2">
    <location>
        <begin position="129"/>
        <end position="149"/>
    </location>
</feature>
<evidence type="ECO:0000256" key="1">
    <source>
        <dbReference type="SAM" id="MobiDB-lite"/>
    </source>
</evidence>
<keyword evidence="5" id="KW-1185">Reference proteome</keyword>
<dbReference type="InterPro" id="IPR002931">
    <property type="entry name" value="Transglutaminase-like"/>
</dbReference>
<dbReference type="STRING" id="502025.Hoch_6586"/>
<gene>
    <name evidence="4" type="ordered locus">Hoch_6586</name>
</gene>
<accession>D0LRR0</accession>
<dbReference type="AlphaFoldDB" id="D0LRR0"/>
<dbReference type="Pfam" id="PF01841">
    <property type="entry name" value="Transglut_core"/>
    <property type="match status" value="1"/>
</dbReference>
<evidence type="ECO:0000313" key="4">
    <source>
        <dbReference type="EMBL" id="ACY19052.1"/>
    </source>
</evidence>
<evidence type="ECO:0000259" key="3">
    <source>
        <dbReference type="SMART" id="SM00460"/>
    </source>
</evidence>
<dbReference type="KEGG" id="hoh:Hoch_6586"/>
<dbReference type="InterPro" id="IPR038765">
    <property type="entry name" value="Papain-like_cys_pep_sf"/>
</dbReference>
<feature type="transmembrane region" description="Helical" evidence="2">
    <location>
        <begin position="81"/>
        <end position="99"/>
    </location>
</feature>
<dbReference type="PANTHER" id="PTHR42736">
    <property type="entry name" value="PROTEIN-GLUTAMINE GAMMA-GLUTAMYLTRANSFERASE"/>
    <property type="match status" value="1"/>
</dbReference>
<dbReference type="InterPro" id="IPR052901">
    <property type="entry name" value="Bact_TGase-like"/>
</dbReference>
<feature type="transmembrane region" description="Helical" evidence="2">
    <location>
        <begin position="57"/>
        <end position="75"/>
    </location>
</feature>
<sequence>MRFITAHKLTSYLMVLCAFCALGLSGSLNPFVTATAFVISCGSWFWEAPRVDAKRFASIWAIMSLFVLGLTVLRAVMGGEFLIVGVEYLLFLLIAKLFNRSACRDYLHIYVLTFLMLVAGTVLNPELTYGVFFLGYVIATTWALILFHLRREMEENFLLRHAADRDSEPVQVTRILNSRRIVGRRFFVGTALMSVAVFALASIMFLAIPRIGFGLFSQKRQSGINMTGFSDRVSLGGHGTIKTDNTVVMRVKTEPLVHPFEPRAVYWRGVAFDTYQEGRWLRRPDAPRTNWQVTHEGGNRNRYYMLYDRSSASPSELGQLLEDTVRQEIYLEPISEEVLFGASMPRSFDIEVRPGVHRGKPWRTRNDEMRYPHNSGIKYEVHSQIAPPAAAALRASPEALPPGFQHYLQLPDEIPERVIELARDITRDAETRYDKAMAIEDWLESNLSYTLEMRSPGDMEPIDFFLFERRMGHCEYFSSAMAVLMRAAGEPARNVNGFLGGEWNEYDKYIAVRAGDAHSWVEVYFAEVGWVTFDPTPPSSTSAALGQMDDFSDRLRRMFDTVRFQWFQWVIDYDLYRQVSLFKNVSGAVRDSSSSAGNVFADLRTWVVARGPLLGGILGGGAFAFLLLSWWRRRAPGTNARRSSDPLAGIYQRVETSLARAGHGRAPASTPREHASALRDSAVPGAAPLEQLTELYYRRCYGGDHAPDDIARAQALADEIERALRDSKRS</sequence>
<protein>
    <submittedName>
        <fullName evidence="4">Transglutaminase domain protein</fullName>
    </submittedName>
</protein>
<feature type="transmembrane region" description="Helical" evidence="2">
    <location>
        <begin position="12"/>
        <end position="45"/>
    </location>
</feature>
<dbReference type="OrthoDB" id="9804872at2"/>